<feature type="domain" description="PAC" evidence="4">
    <location>
        <begin position="221"/>
        <end position="273"/>
    </location>
</feature>
<dbReference type="EMBL" id="JACNJZ010000058">
    <property type="protein sequence ID" value="MBC8316859.1"/>
    <property type="molecule type" value="Genomic_DNA"/>
</dbReference>
<accession>A0A8J6NBW0</accession>
<dbReference type="Pfam" id="PF08448">
    <property type="entry name" value="PAS_4"/>
    <property type="match status" value="1"/>
</dbReference>
<evidence type="ECO:0000313" key="6">
    <source>
        <dbReference type="EMBL" id="MBC8316859.1"/>
    </source>
</evidence>
<dbReference type="SMART" id="SM00267">
    <property type="entry name" value="GGDEF"/>
    <property type="match status" value="1"/>
</dbReference>
<feature type="domain" description="GGDEF" evidence="5">
    <location>
        <begin position="305"/>
        <end position="439"/>
    </location>
</feature>
<evidence type="ECO:0000313" key="7">
    <source>
        <dbReference type="Proteomes" id="UP000614424"/>
    </source>
</evidence>
<dbReference type="CDD" id="cd01949">
    <property type="entry name" value="GGDEF"/>
    <property type="match status" value="1"/>
</dbReference>
<dbReference type="Proteomes" id="UP000614424">
    <property type="component" value="Unassembled WGS sequence"/>
</dbReference>
<dbReference type="InterPro" id="IPR000014">
    <property type="entry name" value="PAS"/>
</dbReference>
<dbReference type="SMART" id="SM00091">
    <property type="entry name" value="PAS"/>
    <property type="match status" value="1"/>
</dbReference>
<dbReference type="AlphaFoldDB" id="A0A8J6NBW0"/>
<evidence type="ECO:0000259" key="4">
    <source>
        <dbReference type="PROSITE" id="PS50113"/>
    </source>
</evidence>
<dbReference type="PROSITE" id="PS50113">
    <property type="entry name" value="PAC"/>
    <property type="match status" value="1"/>
</dbReference>
<dbReference type="InterPro" id="IPR035965">
    <property type="entry name" value="PAS-like_dom_sf"/>
</dbReference>
<dbReference type="SUPFAM" id="SSF55073">
    <property type="entry name" value="Nucleotide cyclase"/>
    <property type="match status" value="1"/>
</dbReference>
<gene>
    <name evidence="6" type="ORF">H8E41_03070</name>
</gene>
<feature type="domain" description="PAS" evidence="3">
    <location>
        <begin position="148"/>
        <end position="193"/>
    </location>
</feature>
<evidence type="ECO:0000256" key="2">
    <source>
        <dbReference type="SAM" id="Phobius"/>
    </source>
</evidence>
<dbReference type="SUPFAM" id="SSF55785">
    <property type="entry name" value="PYP-like sensor domain (PAS domain)"/>
    <property type="match status" value="1"/>
</dbReference>
<evidence type="ECO:0000259" key="5">
    <source>
        <dbReference type="PROSITE" id="PS50887"/>
    </source>
</evidence>
<evidence type="ECO:0000256" key="1">
    <source>
        <dbReference type="SAM" id="Coils"/>
    </source>
</evidence>
<dbReference type="InterPro" id="IPR052155">
    <property type="entry name" value="Biofilm_reg_signaling"/>
</dbReference>
<comment type="caution">
    <text evidence="6">The sequence shown here is derived from an EMBL/GenBank/DDBJ whole genome shotgun (WGS) entry which is preliminary data.</text>
</comment>
<dbReference type="CDD" id="cd00130">
    <property type="entry name" value="PAS"/>
    <property type="match status" value="1"/>
</dbReference>
<feature type="transmembrane region" description="Helical" evidence="2">
    <location>
        <begin position="44"/>
        <end position="61"/>
    </location>
</feature>
<dbReference type="Gene3D" id="3.30.70.270">
    <property type="match status" value="1"/>
</dbReference>
<feature type="transmembrane region" description="Helical" evidence="2">
    <location>
        <begin position="68"/>
        <end position="88"/>
    </location>
</feature>
<proteinExistence type="predicted"/>
<dbReference type="InterPro" id="IPR000700">
    <property type="entry name" value="PAS-assoc_C"/>
</dbReference>
<dbReference type="NCBIfam" id="TIGR00229">
    <property type="entry name" value="sensory_box"/>
    <property type="match status" value="1"/>
</dbReference>
<dbReference type="NCBIfam" id="TIGR00254">
    <property type="entry name" value="GGDEF"/>
    <property type="match status" value="1"/>
</dbReference>
<dbReference type="Gene3D" id="3.30.450.20">
    <property type="entry name" value="PAS domain"/>
    <property type="match status" value="1"/>
</dbReference>
<feature type="coiled-coil region" evidence="1">
    <location>
        <begin position="114"/>
        <end position="141"/>
    </location>
</feature>
<dbReference type="PROSITE" id="PS50887">
    <property type="entry name" value="GGDEF"/>
    <property type="match status" value="1"/>
</dbReference>
<dbReference type="PANTHER" id="PTHR44757:SF2">
    <property type="entry name" value="BIOFILM ARCHITECTURE MAINTENANCE PROTEIN MBAA"/>
    <property type="match status" value="1"/>
</dbReference>
<reference evidence="6 7" key="1">
    <citation type="submission" date="2020-08" db="EMBL/GenBank/DDBJ databases">
        <title>Bridging the membrane lipid divide: bacteria of the FCB group superphylum have the potential to synthesize archaeal ether lipids.</title>
        <authorList>
            <person name="Villanueva L."/>
            <person name="Von Meijenfeldt F.A.B."/>
            <person name="Westbye A.B."/>
            <person name="Yadav S."/>
            <person name="Hopmans E.C."/>
            <person name="Dutilh B.E."/>
            <person name="Sinninghe Damste J.S."/>
        </authorList>
    </citation>
    <scope>NUCLEOTIDE SEQUENCE [LARGE SCALE GENOMIC DNA]</scope>
    <source>
        <strain evidence="6">NIOZ-UU47</strain>
    </source>
</reference>
<dbReference type="InterPro" id="IPR043128">
    <property type="entry name" value="Rev_trsase/Diguanyl_cyclase"/>
</dbReference>
<dbReference type="PROSITE" id="PS50112">
    <property type="entry name" value="PAS"/>
    <property type="match status" value="1"/>
</dbReference>
<keyword evidence="1" id="KW-0175">Coiled coil</keyword>
<keyword evidence="2" id="KW-0472">Membrane</keyword>
<keyword evidence="2" id="KW-1133">Transmembrane helix</keyword>
<sequence>MTSIHLSSILLVLIGALFMAASIKLSLKTGTNVPSNLQNRWKILTSLMFFFLGGYFTFLIIQVKALDIPIELITGIVFFGGALFVFLITNLTKDTVSQIRQGENLLRKAHGQLEVRVEQRTKELKKALLDVEREAAEREKTALALKEVNTELVQILNSTPDGIRVVDKNFIMLRVNTQFAELAGVPAEELIGKLCYEGFEGHACHTPDCPVQRILNGEKRVDTESEIGSPRGRVIPCIVTAIPYYDPNGELIGVVEGFRDISDRKKMENKLKEISVTDELTGILNRRGFLAMAEKQLQLGERLDKAMYLLYADIDNMKWINDTLGHVVGDEALVEATELLKDTCRKSDLIGIGRLGGDEFAILMFSEEIGQSCDHPILDRIEQNIVERNKKNNTQYSLSISIGIVLYDPQEHSSIEEFISMGDSAMYYCKKEKKKKATN</sequence>
<organism evidence="6 7">
    <name type="scientific">Candidatus Desulfobia pelagia</name>
    <dbReference type="NCBI Taxonomy" id="2841692"/>
    <lineage>
        <taxon>Bacteria</taxon>
        <taxon>Pseudomonadati</taxon>
        <taxon>Thermodesulfobacteriota</taxon>
        <taxon>Desulfobulbia</taxon>
        <taxon>Desulfobulbales</taxon>
        <taxon>Desulfobulbaceae</taxon>
        <taxon>Candidatus Desulfobia</taxon>
    </lineage>
</organism>
<dbReference type="PANTHER" id="PTHR44757">
    <property type="entry name" value="DIGUANYLATE CYCLASE DGCP"/>
    <property type="match status" value="1"/>
</dbReference>
<dbReference type="InterPro" id="IPR029787">
    <property type="entry name" value="Nucleotide_cyclase"/>
</dbReference>
<dbReference type="InterPro" id="IPR013656">
    <property type="entry name" value="PAS_4"/>
</dbReference>
<evidence type="ECO:0000259" key="3">
    <source>
        <dbReference type="PROSITE" id="PS50112"/>
    </source>
</evidence>
<dbReference type="InterPro" id="IPR000160">
    <property type="entry name" value="GGDEF_dom"/>
</dbReference>
<dbReference type="Pfam" id="PF00990">
    <property type="entry name" value="GGDEF"/>
    <property type="match status" value="1"/>
</dbReference>
<protein>
    <submittedName>
        <fullName evidence="6">Diguanylate cyclase</fullName>
    </submittedName>
</protein>
<name>A0A8J6NBW0_9BACT</name>
<keyword evidence="2" id="KW-0812">Transmembrane</keyword>